<keyword evidence="5 8" id="KW-0812">Transmembrane</keyword>
<dbReference type="Pfam" id="PF13231">
    <property type="entry name" value="PMT_2"/>
    <property type="match status" value="1"/>
</dbReference>
<evidence type="ECO:0000313" key="11">
    <source>
        <dbReference type="Proteomes" id="UP000770785"/>
    </source>
</evidence>
<keyword evidence="11" id="KW-1185">Reference proteome</keyword>
<keyword evidence="4" id="KW-0808">Transferase</keyword>
<evidence type="ECO:0000259" key="9">
    <source>
        <dbReference type="Pfam" id="PF13231"/>
    </source>
</evidence>
<evidence type="ECO:0000256" key="1">
    <source>
        <dbReference type="ARBA" id="ARBA00004651"/>
    </source>
</evidence>
<reference evidence="10 11" key="1">
    <citation type="submission" date="2020-03" db="EMBL/GenBank/DDBJ databases">
        <title>Genomic Encyclopedia of Type Strains, Phase IV (KMG-IV): sequencing the most valuable type-strain genomes for metagenomic binning, comparative biology and taxonomic classification.</title>
        <authorList>
            <person name="Goeker M."/>
        </authorList>
    </citation>
    <scope>NUCLEOTIDE SEQUENCE [LARGE SCALE GENOMIC DNA]</scope>
    <source>
        <strain evidence="10 11">DSM 105096</strain>
    </source>
</reference>
<sequence>MIKLTGGSIPLLRLAAALVVALGGWGLFLATRRATLGTAAGVAAALAYCLMCSLFSYYGLSPNTEIFFNCLTIFAVALAVAPRVAGGKTDPVWHWPVAGLLLGLAMIIKPFAAAEAGAVGLFLVWFYFSLKDYGRLFGTGLLLVLGFSLPLVGVFLYYQQLGLLDTLRFYLFDVNGAYPVELAWYLRLKYMGDFALRFSPFVILGALSLVRSNHQERREGWVWTRYLLLQFVFVTIVVLITGKRFGHYQVQLFPALASLAGAYWAVSNDGTIWRRGAGIKNYVPTLLIILSVLIGVLHFVRYSGKDDQPVRVASYLRERLPPEETFFGLSGGQITYHLLERNVPTPYVHSSLLFLDQHIRAFQIDERKEAQRLLDNPNLTYLFGNATTEDRPAVVRRLLLDYFSPVDTLAGGIVIYRRD</sequence>
<accession>A0ABX0X896</accession>
<feature type="transmembrane region" description="Helical" evidence="8">
    <location>
        <begin position="248"/>
        <end position="266"/>
    </location>
</feature>
<feature type="transmembrane region" description="Helical" evidence="8">
    <location>
        <begin position="222"/>
        <end position="242"/>
    </location>
</feature>
<gene>
    <name evidence="10" type="ORF">GGR27_000952</name>
</gene>
<evidence type="ECO:0000256" key="5">
    <source>
        <dbReference type="ARBA" id="ARBA00022692"/>
    </source>
</evidence>
<dbReference type="InterPro" id="IPR050297">
    <property type="entry name" value="LipidA_mod_glycosyltrf_83"/>
</dbReference>
<keyword evidence="7 8" id="KW-0472">Membrane</keyword>
<evidence type="ECO:0000256" key="7">
    <source>
        <dbReference type="ARBA" id="ARBA00023136"/>
    </source>
</evidence>
<protein>
    <recommendedName>
        <fullName evidence="9">Glycosyltransferase RgtA/B/C/D-like domain-containing protein</fullName>
    </recommendedName>
</protein>
<feature type="transmembrane region" description="Helical" evidence="8">
    <location>
        <begin position="12"/>
        <end position="30"/>
    </location>
</feature>
<name>A0ABX0X896_9BACT</name>
<keyword evidence="3" id="KW-0328">Glycosyltransferase</keyword>
<comment type="caution">
    <text evidence="10">The sequence shown here is derived from an EMBL/GenBank/DDBJ whole genome shotgun (WGS) entry which is preliminary data.</text>
</comment>
<feature type="transmembrane region" description="Helical" evidence="8">
    <location>
        <begin position="36"/>
        <end position="59"/>
    </location>
</feature>
<dbReference type="InterPro" id="IPR038731">
    <property type="entry name" value="RgtA/B/C-like"/>
</dbReference>
<proteinExistence type="predicted"/>
<evidence type="ECO:0000256" key="6">
    <source>
        <dbReference type="ARBA" id="ARBA00022989"/>
    </source>
</evidence>
<evidence type="ECO:0000256" key="4">
    <source>
        <dbReference type="ARBA" id="ARBA00022679"/>
    </source>
</evidence>
<dbReference type="EMBL" id="JAATJH010000001">
    <property type="protein sequence ID" value="NJC25471.1"/>
    <property type="molecule type" value="Genomic_DNA"/>
</dbReference>
<feature type="transmembrane region" description="Helical" evidence="8">
    <location>
        <begin position="140"/>
        <end position="158"/>
    </location>
</feature>
<feature type="transmembrane region" description="Helical" evidence="8">
    <location>
        <begin position="278"/>
        <end position="300"/>
    </location>
</feature>
<dbReference type="PANTHER" id="PTHR33908">
    <property type="entry name" value="MANNOSYLTRANSFERASE YKCB-RELATED"/>
    <property type="match status" value="1"/>
</dbReference>
<evidence type="ECO:0000256" key="3">
    <source>
        <dbReference type="ARBA" id="ARBA00022676"/>
    </source>
</evidence>
<evidence type="ECO:0000256" key="8">
    <source>
        <dbReference type="SAM" id="Phobius"/>
    </source>
</evidence>
<organism evidence="10 11">
    <name type="scientific">Neolewinella antarctica</name>
    <dbReference type="NCBI Taxonomy" id="442734"/>
    <lineage>
        <taxon>Bacteria</taxon>
        <taxon>Pseudomonadati</taxon>
        <taxon>Bacteroidota</taxon>
        <taxon>Saprospiria</taxon>
        <taxon>Saprospirales</taxon>
        <taxon>Lewinellaceae</taxon>
        <taxon>Neolewinella</taxon>
    </lineage>
</organism>
<keyword evidence="6 8" id="KW-1133">Transmembrane helix</keyword>
<dbReference type="PANTHER" id="PTHR33908:SF11">
    <property type="entry name" value="MEMBRANE PROTEIN"/>
    <property type="match status" value="1"/>
</dbReference>
<feature type="transmembrane region" description="Helical" evidence="8">
    <location>
        <begin position="66"/>
        <end position="85"/>
    </location>
</feature>
<evidence type="ECO:0000313" key="10">
    <source>
        <dbReference type="EMBL" id="NJC25471.1"/>
    </source>
</evidence>
<feature type="transmembrane region" description="Helical" evidence="8">
    <location>
        <begin position="97"/>
        <end position="128"/>
    </location>
</feature>
<keyword evidence="2" id="KW-1003">Cell membrane</keyword>
<dbReference type="Proteomes" id="UP000770785">
    <property type="component" value="Unassembled WGS sequence"/>
</dbReference>
<comment type="subcellular location">
    <subcellularLocation>
        <location evidence="1">Cell membrane</location>
        <topology evidence="1">Multi-pass membrane protein</topology>
    </subcellularLocation>
</comment>
<feature type="transmembrane region" description="Helical" evidence="8">
    <location>
        <begin position="194"/>
        <end position="210"/>
    </location>
</feature>
<evidence type="ECO:0000256" key="2">
    <source>
        <dbReference type="ARBA" id="ARBA00022475"/>
    </source>
</evidence>
<feature type="domain" description="Glycosyltransferase RgtA/B/C/D-like" evidence="9">
    <location>
        <begin position="2"/>
        <end position="142"/>
    </location>
</feature>